<dbReference type="Proteomes" id="UP000008514">
    <property type="component" value="Chromosome"/>
</dbReference>
<accession>K4IEC6</accession>
<evidence type="ECO:0000313" key="3">
    <source>
        <dbReference type="EMBL" id="AFU67441.1"/>
    </source>
</evidence>
<keyword evidence="1" id="KW-0732">Signal</keyword>
<keyword evidence="4" id="KW-1185">Reference proteome</keyword>
<evidence type="ECO:0000313" key="4">
    <source>
        <dbReference type="Proteomes" id="UP000008514"/>
    </source>
</evidence>
<dbReference type="EMBL" id="CP003879">
    <property type="protein sequence ID" value="AFU67441.1"/>
    <property type="molecule type" value="Genomic_DNA"/>
</dbReference>
<reference evidence="3" key="2">
    <citation type="submission" date="2012-09" db="EMBL/GenBank/DDBJ databases">
        <title>The complete sequence of Psychroflexus torquis an extreme psychrophile from sea-ice that is stimulated by light.</title>
        <authorList>
            <person name="Feng S."/>
            <person name="Powell S.M."/>
            <person name="Bowman J.P."/>
        </authorList>
    </citation>
    <scope>NUCLEOTIDE SEQUENCE [LARGE SCALE GENOMIC DNA]</scope>
    <source>
        <strain evidence="3">ATCC 700755</strain>
    </source>
</reference>
<evidence type="ECO:0000256" key="1">
    <source>
        <dbReference type="SAM" id="SignalP"/>
    </source>
</evidence>
<dbReference type="InterPro" id="IPR016088">
    <property type="entry name" value="Chalcone_isomerase_3-sand"/>
</dbReference>
<dbReference type="InterPro" id="IPR036298">
    <property type="entry name" value="Chalcone_isomerase_sf"/>
</dbReference>
<evidence type="ECO:0000259" key="2">
    <source>
        <dbReference type="Pfam" id="PF16036"/>
    </source>
</evidence>
<name>K4IEC6_PSYTT</name>
<sequence>MKFIYVLMMAFLMTMPAIAQTEVAGVNLPNTLEVGETQLTLNGAGVREKFWMDMYAGGLYTNVKMTEASKVMNEDALMAIELHIVSGLISSKKMSSAVEEGFQNSTKGNTKPFRPKIDKFISFFSDEISVGDVFDITYLPSKGVVVFKNNKELGTIEGLDYKKALFGIWFCDKPADEDLMNGMLSL</sequence>
<feature type="chain" id="PRO_5003877680" description="Chalcone isomerase domain-containing protein" evidence="1">
    <location>
        <begin position="20"/>
        <end position="186"/>
    </location>
</feature>
<dbReference type="RefSeq" id="WP_015023059.1">
    <property type="nucleotide sequence ID" value="NC_018721.1"/>
</dbReference>
<dbReference type="GO" id="GO:0016872">
    <property type="term" value="F:intramolecular lyase activity"/>
    <property type="evidence" value="ECO:0007669"/>
    <property type="project" value="InterPro"/>
</dbReference>
<gene>
    <name evidence="3" type="ordered locus">P700755_000418</name>
</gene>
<dbReference type="STRING" id="313595.P700755_000418"/>
<dbReference type="SUPFAM" id="SSF54626">
    <property type="entry name" value="Chalcone isomerase"/>
    <property type="match status" value="1"/>
</dbReference>
<dbReference type="Gene3D" id="3.50.70.10">
    <property type="match status" value="1"/>
</dbReference>
<dbReference type="HOGENOM" id="CLU_102167_0_0_10"/>
<dbReference type="AlphaFoldDB" id="K4IEC6"/>
<dbReference type="eggNOG" id="ENOG502ZD7C">
    <property type="taxonomic scope" value="Bacteria"/>
</dbReference>
<dbReference type="InterPro" id="IPR016087">
    <property type="entry name" value="Chalcone_isomerase"/>
</dbReference>
<feature type="signal peptide" evidence="1">
    <location>
        <begin position="1"/>
        <end position="19"/>
    </location>
</feature>
<protein>
    <recommendedName>
        <fullName evidence="2">Chalcone isomerase domain-containing protein</fullName>
    </recommendedName>
</protein>
<dbReference type="Pfam" id="PF16036">
    <property type="entry name" value="Chalcone_3"/>
    <property type="match status" value="1"/>
</dbReference>
<dbReference type="OrthoDB" id="270742at2"/>
<proteinExistence type="predicted"/>
<organism evidence="3 4">
    <name type="scientific">Psychroflexus torquis (strain ATCC 700755 / CIP 106069 / ACAM 623)</name>
    <dbReference type="NCBI Taxonomy" id="313595"/>
    <lineage>
        <taxon>Bacteria</taxon>
        <taxon>Pseudomonadati</taxon>
        <taxon>Bacteroidota</taxon>
        <taxon>Flavobacteriia</taxon>
        <taxon>Flavobacteriales</taxon>
        <taxon>Flavobacteriaceae</taxon>
        <taxon>Psychroflexus</taxon>
    </lineage>
</organism>
<reference evidence="3" key="1">
    <citation type="submission" date="2006-03" db="EMBL/GenBank/DDBJ databases">
        <authorList>
            <person name="Bowman J."/>
            <person name="Ferriera S."/>
            <person name="Johnson J."/>
            <person name="Kravitz S."/>
            <person name="Halpern A."/>
            <person name="Remington K."/>
            <person name="Beeson K."/>
            <person name="Tran B."/>
            <person name="Rogers Y.-H."/>
            <person name="Friedman R."/>
            <person name="Venter J.C."/>
        </authorList>
    </citation>
    <scope>NUCLEOTIDE SEQUENCE [LARGE SCALE GENOMIC DNA]</scope>
    <source>
        <strain evidence="3">ATCC 700755</strain>
    </source>
</reference>
<dbReference type="KEGG" id="ptq:P700755_000418"/>
<feature type="domain" description="Chalcone isomerase" evidence="2">
    <location>
        <begin position="21"/>
        <end position="184"/>
    </location>
</feature>